<dbReference type="InterPro" id="IPR025565">
    <property type="entry name" value="DUF4328"/>
</dbReference>
<feature type="transmembrane region" description="Helical" evidence="1">
    <location>
        <begin position="21"/>
        <end position="43"/>
    </location>
</feature>
<dbReference type="EMBL" id="JACMSF010000005">
    <property type="protein sequence ID" value="MBC2901422.1"/>
    <property type="molecule type" value="Genomic_DNA"/>
</dbReference>
<evidence type="ECO:0000313" key="4">
    <source>
        <dbReference type="Proteomes" id="UP000584670"/>
    </source>
</evidence>
<dbReference type="Pfam" id="PF14219">
    <property type="entry name" value="DUF4328"/>
    <property type="match status" value="1"/>
</dbReference>
<feature type="transmembrane region" description="Helical" evidence="1">
    <location>
        <begin position="153"/>
        <end position="173"/>
    </location>
</feature>
<reference evidence="3 4" key="1">
    <citation type="submission" date="2020-08" db="EMBL/GenBank/DDBJ databases">
        <title>Streptomyces sp. PSKA01 genome sequencing and assembly.</title>
        <authorList>
            <person name="Mandal S."/>
            <person name="Maiti P.K."/>
            <person name="Das P."/>
        </authorList>
    </citation>
    <scope>NUCLEOTIDE SEQUENCE [LARGE SCALE GENOMIC DNA]</scope>
    <source>
        <strain evidence="3 4">PSKA01</strain>
    </source>
</reference>
<evidence type="ECO:0000256" key="1">
    <source>
        <dbReference type="SAM" id="Phobius"/>
    </source>
</evidence>
<keyword evidence="4" id="KW-1185">Reference proteome</keyword>
<keyword evidence="1" id="KW-0812">Transmembrane</keyword>
<organism evidence="3 4">
    <name type="scientific">Streptomyces cupreus</name>
    <dbReference type="NCBI Taxonomy" id="2759956"/>
    <lineage>
        <taxon>Bacteria</taxon>
        <taxon>Bacillati</taxon>
        <taxon>Actinomycetota</taxon>
        <taxon>Actinomycetes</taxon>
        <taxon>Kitasatosporales</taxon>
        <taxon>Streptomycetaceae</taxon>
        <taxon>Streptomyces</taxon>
    </lineage>
</organism>
<name>A0A7X1J475_9ACTN</name>
<dbReference type="Proteomes" id="UP000584670">
    <property type="component" value="Unassembled WGS sequence"/>
</dbReference>
<evidence type="ECO:0000259" key="2">
    <source>
        <dbReference type="Pfam" id="PF14219"/>
    </source>
</evidence>
<comment type="caution">
    <text evidence="3">The sequence shown here is derived from an EMBL/GenBank/DDBJ whole genome shotgun (WGS) entry which is preliminary data.</text>
</comment>
<feature type="transmembrane region" description="Helical" evidence="1">
    <location>
        <begin position="73"/>
        <end position="96"/>
    </location>
</feature>
<accession>A0A7X1J475</accession>
<dbReference type="RefSeq" id="WP_186281277.1">
    <property type="nucleotide sequence ID" value="NZ_JACMSF010000005.1"/>
</dbReference>
<protein>
    <submittedName>
        <fullName evidence="3">DUF4328 domain-containing protein</fullName>
    </submittedName>
</protein>
<dbReference type="AlphaFoldDB" id="A0A7X1J475"/>
<keyword evidence="1" id="KW-1133">Transmembrane helix</keyword>
<proteinExistence type="predicted"/>
<evidence type="ECO:0000313" key="3">
    <source>
        <dbReference type="EMBL" id="MBC2901422.1"/>
    </source>
</evidence>
<feature type="transmembrane region" description="Helical" evidence="1">
    <location>
        <begin position="193"/>
        <end position="213"/>
    </location>
</feature>
<keyword evidence="1" id="KW-0472">Membrane</keyword>
<gene>
    <name evidence="3" type="ORF">H4N64_07340</name>
</gene>
<sequence>MTDLQHGQFRAAPAWLRSPVGLGRAAVAGLGLVIATDLVAVWADYGMYDLWADYADGTYDAVLDGRASRVERLYSWTGMAQTAALIASVVLFLCWFHRVRVNAEVFSPFGHSKKRGWAIGGWFVPIIHLWYPRRITLDIWDASSPWAAPRPHGLVNAWWTLWVISLIAGRASFTQYKQSKTPKEIQDAVQSVLITDVLDIAAAALAIAVVLRLTRMQHEKALQGPAPVPA</sequence>
<feature type="domain" description="DUF4328" evidence="2">
    <location>
        <begin position="64"/>
        <end position="215"/>
    </location>
</feature>